<reference evidence="3 4" key="1">
    <citation type="submission" date="2021-06" db="EMBL/GenBank/DDBJ databases">
        <title>Actinomycetes sequencing.</title>
        <authorList>
            <person name="Shan Q."/>
        </authorList>
    </citation>
    <scope>NUCLEOTIDE SEQUENCE [LARGE SCALE GENOMIC DNA]</scope>
    <source>
        <strain evidence="3 4">NEAU-G5</strain>
    </source>
</reference>
<gene>
    <name evidence="3" type="ORF">KO481_23895</name>
</gene>
<protein>
    <submittedName>
        <fullName evidence="3">NAD(P)-binding domain-containing protein</fullName>
    </submittedName>
</protein>
<dbReference type="RefSeq" id="WP_215919849.1">
    <property type="nucleotide sequence ID" value="NZ_JAHKNI010000008.1"/>
</dbReference>
<dbReference type="InterPro" id="IPR028939">
    <property type="entry name" value="P5C_Rdtase_cat_N"/>
</dbReference>
<organism evidence="3 4">
    <name type="scientific">Nocardia albiluteola</name>
    <dbReference type="NCBI Taxonomy" id="2842303"/>
    <lineage>
        <taxon>Bacteria</taxon>
        <taxon>Bacillati</taxon>
        <taxon>Actinomycetota</taxon>
        <taxon>Actinomycetes</taxon>
        <taxon>Mycobacteriales</taxon>
        <taxon>Nocardiaceae</taxon>
        <taxon>Nocardia</taxon>
    </lineage>
</organism>
<dbReference type="Gene3D" id="3.40.50.720">
    <property type="entry name" value="NAD(P)-binding Rossmann-like Domain"/>
    <property type="match status" value="1"/>
</dbReference>
<dbReference type="SUPFAM" id="SSF51735">
    <property type="entry name" value="NAD(P)-binding Rossmann-fold domains"/>
    <property type="match status" value="1"/>
</dbReference>
<name>A0ABS6B4A9_9NOCA</name>
<evidence type="ECO:0000313" key="3">
    <source>
        <dbReference type="EMBL" id="MBU3064561.1"/>
    </source>
</evidence>
<accession>A0ABS6B4A9</accession>
<dbReference type="Pfam" id="PF03807">
    <property type="entry name" value="F420_oxidored"/>
    <property type="match status" value="1"/>
</dbReference>
<sequence>MSAGRIAIIGAGNIGATLGGKWIAAGHSVLFGVRDPESSNVAVVRERLGDAEIATISEALRDADVVLLAVTGAAVEQVVADYGKLLDRRIVIDATNQLVKGAAEATGEWGERKTLNSFDIIQKQAPDAALYRAFNGYGWEVFAEPVFGDRRADLFYCGPAENQVLVEQLITEVGLRPVRVGGTEEVETVDSTLALWAALAVFEGKGRANVAFGVLER</sequence>
<dbReference type="InterPro" id="IPR051267">
    <property type="entry name" value="STEAP_metalloreductase"/>
</dbReference>
<evidence type="ECO:0000259" key="2">
    <source>
        <dbReference type="Pfam" id="PF03807"/>
    </source>
</evidence>
<dbReference type="PANTHER" id="PTHR14239">
    <property type="entry name" value="DUDULIN-RELATED"/>
    <property type="match status" value="1"/>
</dbReference>
<keyword evidence="4" id="KW-1185">Reference proteome</keyword>
<feature type="domain" description="Pyrroline-5-carboxylate reductase catalytic N-terminal" evidence="2">
    <location>
        <begin position="5"/>
        <end position="96"/>
    </location>
</feature>
<dbReference type="Proteomes" id="UP000733379">
    <property type="component" value="Unassembled WGS sequence"/>
</dbReference>
<evidence type="ECO:0000256" key="1">
    <source>
        <dbReference type="ARBA" id="ARBA00023002"/>
    </source>
</evidence>
<evidence type="ECO:0000313" key="4">
    <source>
        <dbReference type="Proteomes" id="UP000733379"/>
    </source>
</evidence>
<dbReference type="PANTHER" id="PTHR14239:SF10">
    <property type="entry name" value="REDUCTASE"/>
    <property type="match status" value="1"/>
</dbReference>
<proteinExistence type="predicted"/>
<comment type="caution">
    <text evidence="3">The sequence shown here is derived from an EMBL/GenBank/DDBJ whole genome shotgun (WGS) entry which is preliminary data.</text>
</comment>
<keyword evidence="1" id="KW-0560">Oxidoreductase</keyword>
<dbReference type="EMBL" id="JAHKNI010000008">
    <property type="protein sequence ID" value="MBU3064561.1"/>
    <property type="molecule type" value="Genomic_DNA"/>
</dbReference>
<dbReference type="InterPro" id="IPR036291">
    <property type="entry name" value="NAD(P)-bd_dom_sf"/>
</dbReference>